<protein>
    <submittedName>
        <fullName evidence="1">Uncharacterized protein</fullName>
    </submittedName>
</protein>
<dbReference type="EMBL" id="LAZR01041560">
    <property type="protein sequence ID" value="KKL11660.1"/>
    <property type="molecule type" value="Genomic_DNA"/>
</dbReference>
<name>A0A0F9AQD9_9ZZZZ</name>
<dbReference type="AlphaFoldDB" id="A0A0F9AQD9"/>
<evidence type="ECO:0000313" key="1">
    <source>
        <dbReference type="EMBL" id="KKL11660.1"/>
    </source>
</evidence>
<gene>
    <name evidence="1" type="ORF">LCGC14_2543550</name>
</gene>
<organism evidence="1">
    <name type="scientific">marine sediment metagenome</name>
    <dbReference type="NCBI Taxonomy" id="412755"/>
    <lineage>
        <taxon>unclassified sequences</taxon>
        <taxon>metagenomes</taxon>
        <taxon>ecological metagenomes</taxon>
    </lineage>
</organism>
<comment type="caution">
    <text evidence="1">The sequence shown here is derived from an EMBL/GenBank/DDBJ whole genome shotgun (WGS) entry which is preliminary data.</text>
</comment>
<proteinExistence type="predicted"/>
<sequence length="84" mass="10725">MIWSFRWWLHKTTGYRDYFSPSDFIALRYWLFWAWNEYDDWLYDGIHGFRICGHEFDTFPRWLNWASWKLLPVFRLFIRRPPRA</sequence>
<accession>A0A0F9AQD9</accession>
<reference evidence="1" key="1">
    <citation type="journal article" date="2015" name="Nature">
        <title>Complex archaea that bridge the gap between prokaryotes and eukaryotes.</title>
        <authorList>
            <person name="Spang A."/>
            <person name="Saw J.H."/>
            <person name="Jorgensen S.L."/>
            <person name="Zaremba-Niedzwiedzka K."/>
            <person name="Martijn J."/>
            <person name="Lind A.E."/>
            <person name="van Eijk R."/>
            <person name="Schleper C."/>
            <person name="Guy L."/>
            <person name="Ettema T.J."/>
        </authorList>
    </citation>
    <scope>NUCLEOTIDE SEQUENCE</scope>
</reference>